<dbReference type="Proteomes" id="UP001596383">
    <property type="component" value="Unassembled WGS sequence"/>
</dbReference>
<protein>
    <submittedName>
        <fullName evidence="1">Uncharacterized protein</fullName>
    </submittedName>
</protein>
<sequence>MGTTDYVNSSMTRSARDWDDDEEVEKYEQFVELVREASKSDGQIDSEMDWEIERLAYDFYGIPAEKRNRITDELHELQRLQVVRELFPDTGDDE</sequence>
<organism evidence="1 2">
    <name type="scientific">Natrinema soli</name>
    <dbReference type="NCBI Taxonomy" id="1930624"/>
    <lineage>
        <taxon>Archaea</taxon>
        <taxon>Methanobacteriati</taxon>
        <taxon>Methanobacteriota</taxon>
        <taxon>Stenosarchaea group</taxon>
        <taxon>Halobacteria</taxon>
        <taxon>Halobacteriales</taxon>
        <taxon>Natrialbaceae</taxon>
        <taxon>Natrinema</taxon>
    </lineage>
</organism>
<proteinExistence type="predicted"/>
<dbReference type="RefSeq" id="WP_273737085.1">
    <property type="nucleotide sequence ID" value="NZ_JAQIVI010000034.1"/>
</dbReference>
<evidence type="ECO:0000313" key="2">
    <source>
        <dbReference type="Proteomes" id="UP001596383"/>
    </source>
</evidence>
<gene>
    <name evidence="1" type="ORF">ACFQE6_02635</name>
</gene>
<comment type="caution">
    <text evidence="1">The sequence shown here is derived from an EMBL/GenBank/DDBJ whole genome shotgun (WGS) entry which is preliminary data.</text>
</comment>
<evidence type="ECO:0000313" key="1">
    <source>
        <dbReference type="EMBL" id="MFC6763983.1"/>
    </source>
</evidence>
<accession>A0ABD5SKI5</accession>
<keyword evidence="2" id="KW-1185">Reference proteome</keyword>
<name>A0ABD5SKI5_9EURY</name>
<reference evidence="1 2" key="1">
    <citation type="journal article" date="2019" name="Int. J. Syst. Evol. Microbiol.">
        <title>The Global Catalogue of Microorganisms (GCM) 10K type strain sequencing project: providing services to taxonomists for standard genome sequencing and annotation.</title>
        <authorList>
            <consortium name="The Broad Institute Genomics Platform"/>
            <consortium name="The Broad Institute Genome Sequencing Center for Infectious Disease"/>
            <person name="Wu L."/>
            <person name="Ma J."/>
        </authorList>
    </citation>
    <scope>NUCLEOTIDE SEQUENCE [LARGE SCALE GENOMIC DNA]</scope>
    <source>
        <strain evidence="1 2">LMG 29247</strain>
    </source>
</reference>
<dbReference type="EMBL" id="JBHSWV010000034">
    <property type="protein sequence ID" value="MFC6763983.1"/>
    <property type="molecule type" value="Genomic_DNA"/>
</dbReference>
<dbReference type="AlphaFoldDB" id="A0ABD5SKI5"/>